<proteinExistence type="predicted"/>
<evidence type="ECO:0000313" key="2">
    <source>
        <dbReference type="EMBL" id="PRQ70162.1"/>
    </source>
</evidence>
<comment type="caution">
    <text evidence="2">The sequence shown here is derived from an EMBL/GenBank/DDBJ whole genome shotgun (WGS) entry which is preliminary data.</text>
</comment>
<accession>A0A2S9ZWN2</accession>
<evidence type="ECO:0000256" key="1">
    <source>
        <dbReference type="SAM" id="MobiDB-lite"/>
    </source>
</evidence>
<dbReference type="AlphaFoldDB" id="A0A2S9ZWN2"/>
<dbReference type="Proteomes" id="UP000239560">
    <property type="component" value="Unassembled WGS sequence"/>
</dbReference>
<dbReference type="EMBL" id="LCTV02000016">
    <property type="protein sequence ID" value="PRQ70162.1"/>
    <property type="molecule type" value="Genomic_DNA"/>
</dbReference>
<feature type="compositionally biased region" description="Basic and acidic residues" evidence="1">
    <location>
        <begin position="34"/>
        <end position="52"/>
    </location>
</feature>
<evidence type="ECO:0000313" key="3">
    <source>
        <dbReference type="Proteomes" id="UP000239560"/>
    </source>
</evidence>
<feature type="compositionally biased region" description="Acidic residues" evidence="1">
    <location>
        <begin position="1"/>
        <end position="10"/>
    </location>
</feature>
<organism evidence="2 3">
    <name type="scientific">Rhodotorula toruloides</name>
    <name type="common">Yeast</name>
    <name type="synonym">Rhodosporidium toruloides</name>
    <dbReference type="NCBI Taxonomy" id="5286"/>
    <lineage>
        <taxon>Eukaryota</taxon>
        <taxon>Fungi</taxon>
        <taxon>Dikarya</taxon>
        <taxon>Basidiomycota</taxon>
        <taxon>Pucciniomycotina</taxon>
        <taxon>Microbotryomycetes</taxon>
        <taxon>Sporidiobolales</taxon>
        <taxon>Sporidiobolaceae</taxon>
        <taxon>Rhodotorula</taxon>
    </lineage>
</organism>
<gene>
    <name evidence="2" type="ORF">AAT19DRAFT_11394</name>
</gene>
<feature type="region of interest" description="Disordered" evidence="1">
    <location>
        <begin position="1"/>
        <end position="52"/>
    </location>
</feature>
<name>A0A2S9ZWN2_RHOTO</name>
<reference evidence="2 3" key="1">
    <citation type="journal article" date="2018" name="Elife">
        <title>Functional genomics of lipid metabolism in the oleaginous yeast Rhodosporidium toruloides.</title>
        <authorList>
            <person name="Coradetti S.T."/>
            <person name="Pinel D."/>
            <person name="Geiselman G."/>
            <person name="Ito M."/>
            <person name="Mondo S."/>
            <person name="Reilly M.C."/>
            <person name="Cheng Y.F."/>
            <person name="Bauer S."/>
            <person name="Grigoriev I."/>
            <person name="Gladden J.M."/>
            <person name="Simmons B.A."/>
            <person name="Brem R."/>
            <person name="Arkin A.P."/>
            <person name="Skerker J.M."/>
        </authorList>
    </citation>
    <scope>NUCLEOTIDE SEQUENCE [LARGE SCALE GENOMIC DNA]</scope>
    <source>
        <strain evidence="2 3">NBRC 0880</strain>
    </source>
</reference>
<protein>
    <submittedName>
        <fullName evidence="2">Proteophosphoglycan ppg4</fullName>
    </submittedName>
</protein>
<dbReference type="OrthoDB" id="10328454at2759"/>
<sequence length="237" mass="24651">MRLPDDSADETECRPEGEVTSGEGKPRSPRWCRGGREMYDGRESPANEGRDGACGDCAGLDAGCEEDPWPDETDAREKGKVLECAGASAPSSSLAALGGAGGLPALRSDEETAGDEGRGGGWDWGESFAMPAGGSVGVVHGYAASACAAASLDAFRSRKLGGEDEALAGRERSLPSPLHLLMPFSEQRSRTTLQYTRLQGWAAADMACEQASAVGSGEIVRRGRVAGFNADPALQVE</sequence>